<gene>
    <name evidence="2" type="ORF">Tci_908742</name>
</gene>
<dbReference type="EMBL" id="BKCJ011476349">
    <property type="protein sequence ID" value="GFD36773.1"/>
    <property type="molecule type" value="Genomic_DNA"/>
</dbReference>
<dbReference type="SUPFAM" id="SSF56672">
    <property type="entry name" value="DNA/RNA polymerases"/>
    <property type="match status" value="1"/>
</dbReference>
<evidence type="ECO:0000313" key="2">
    <source>
        <dbReference type="EMBL" id="GFD36773.1"/>
    </source>
</evidence>
<sequence>FEESFALVARIESIRIFIVNATSKNITINQMDVKTTFLNGKLKEKVYVSQPEGFVDPDHQTHVYCLKKALYGLKQAPRAWYDTLSWFLLDKFSKGAVDLTLFTQKAGKHILLV</sequence>
<dbReference type="Pfam" id="PF07727">
    <property type="entry name" value="RVT_2"/>
    <property type="match status" value="1"/>
</dbReference>
<feature type="domain" description="Reverse transcriptase Ty1/copia-type" evidence="1">
    <location>
        <begin position="1"/>
        <end position="113"/>
    </location>
</feature>
<comment type="caution">
    <text evidence="2">The sequence shown here is derived from an EMBL/GenBank/DDBJ whole genome shotgun (WGS) entry which is preliminary data.</text>
</comment>
<organism evidence="2">
    <name type="scientific">Tanacetum cinerariifolium</name>
    <name type="common">Dalmatian daisy</name>
    <name type="synonym">Chrysanthemum cinerariifolium</name>
    <dbReference type="NCBI Taxonomy" id="118510"/>
    <lineage>
        <taxon>Eukaryota</taxon>
        <taxon>Viridiplantae</taxon>
        <taxon>Streptophyta</taxon>
        <taxon>Embryophyta</taxon>
        <taxon>Tracheophyta</taxon>
        <taxon>Spermatophyta</taxon>
        <taxon>Magnoliopsida</taxon>
        <taxon>eudicotyledons</taxon>
        <taxon>Gunneridae</taxon>
        <taxon>Pentapetalae</taxon>
        <taxon>asterids</taxon>
        <taxon>campanulids</taxon>
        <taxon>Asterales</taxon>
        <taxon>Asteraceae</taxon>
        <taxon>Asteroideae</taxon>
        <taxon>Anthemideae</taxon>
        <taxon>Anthemidinae</taxon>
        <taxon>Tanacetum</taxon>
    </lineage>
</organism>
<evidence type="ECO:0000259" key="1">
    <source>
        <dbReference type="Pfam" id="PF07727"/>
    </source>
</evidence>
<proteinExistence type="predicted"/>
<dbReference type="InterPro" id="IPR043502">
    <property type="entry name" value="DNA/RNA_pol_sf"/>
</dbReference>
<dbReference type="InterPro" id="IPR013103">
    <property type="entry name" value="RVT_2"/>
</dbReference>
<dbReference type="AlphaFoldDB" id="A0A699VQV1"/>
<feature type="non-terminal residue" evidence="2">
    <location>
        <position position="1"/>
    </location>
</feature>
<reference evidence="2" key="1">
    <citation type="journal article" date="2019" name="Sci. Rep.">
        <title>Draft genome of Tanacetum cinerariifolium, the natural source of mosquito coil.</title>
        <authorList>
            <person name="Yamashiro T."/>
            <person name="Shiraishi A."/>
            <person name="Satake H."/>
            <person name="Nakayama K."/>
        </authorList>
    </citation>
    <scope>NUCLEOTIDE SEQUENCE</scope>
</reference>
<protein>
    <submittedName>
        <fullName evidence="2">Retrovirus-related Pol polyprotein from transposon TNT 1-94</fullName>
    </submittedName>
</protein>
<accession>A0A699VQV1</accession>
<name>A0A699VQV1_TANCI</name>